<feature type="chain" id="PRO_5019048210" evidence="1">
    <location>
        <begin position="19"/>
        <end position="117"/>
    </location>
</feature>
<dbReference type="Gene3D" id="3.30.1360.210">
    <property type="match status" value="1"/>
</dbReference>
<dbReference type="AlphaFoldDB" id="A0A444XSM2"/>
<feature type="signal peptide" evidence="1">
    <location>
        <begin position="1"/>
        <end position="18"/>
    </location>
</feature>
<reference evidence="2 3" key="1">
    <citation type="submission" date="2019-01" db="EMBL/GenBank/DDBJ databases">
        <title>Sequencing of cultivated peanut Arachis hypogaea provides insights into genome evolution and oil improvement.</title>
        <authorList>
            <person name="Chen X."/>
        </authorList>
    </citation>
    <scope>NUCLEOTIDE SEQUENCE [LARGE SCALE GENOMIC DNA]</scope>
    <source>
        <strain evidence="3">cv. Fuhuasheng</strain>
        <tissue evidence="2">Leaves</tissue>
    </source>
</reference>
<dbReference type="EMBL" id="SDMP01000019">
    <property type="protein sequence ID" value="RYQ92741.1"/>
    <property type="molecule type" value="Genomic_DNA"/>
</dbReference>
<evidence type="ECO:0000313" key="3">
    <source>
        <dbReference type="Proteomes" id="UP000289738"/>
    </source>
</evidence>
<name>A0A444XSM2_ARAHY</name>
<evidence type="ECO:0000256" key="1">
    <source>
        <dbReference type="SAM" id="SignalP"/>
    </source>
</evidence>
<dbReference type="Proteomes" id="UP000289738">
    <property type="component" value="Chromosome B09"/>
</dbReference>
<dbReference type="PANTHER" id="PTHR10120">
    <property type="entry name" value="CAAX PRENYL PROTEASE 1"/>
    <property type="match status" value="1"/>
</dbReference>
<protein>
    <submittedName>
        <fullName evidence="2">Uncharacterized protein</fullName>
    </submittedName>
</protein>
<sequence>MSWTHWFMIFMYFFETYLDIRQLKALKLPTLPKTLEGVISQDKFLKSRAYSLDKSLVDHLVVITNFCFYCEIFTDDSRDWFVRFPVGGIVGALSDSVTVFREKNKITITSDSNFSKR</sequence>
<keyword evidence="1" id="KW-0732">Signal</keyword>
<proteinExistence type="predicted"/>
<accession>A0A444XSM2</accession>
<evidence type="ECO:0000313" key="2">
    <source>
        <dbReference type="EMBL" id="RYQ92741.1"/>
    </source>
</evidence>
<gene>
    <name evidence="2" type="ORF">Ahy_B09g098956</name>
</gene>
<keyword evidence="3" id="KW-1185">Reference proteome</keyword>
<organism evidence="2 3">
    <name type="scientific">Arachis hypogaea</name>
    <name type="common">Peanut</name>
    <dbReference type="NCBI Taxonomy" id="3818"/>
    <lineage>
        <taxon>Eukaryota</taxon>
        <taxon>Viridiplantae</taxon>
        <taxon>Streptophyta</taxon>
        <taxon>Embryophyta</taxon>
        <taxon>Tracheophyta</taxon>
        <taxon>Spermatophyta</taxon>
        <taxon>Magnoliopsida</taxon>
        <taxon>eudicotyledons</taxon>
        <taxon>Gunneridae</taxon>
        <taxon>Pentapetalae</taxon>
        <taxon>rosids</taxon>
        <taxon>fabids</taxon>
        <taxon>Fabales</taxon>
        <taxon>Fabaceae</taxon>
        <taxon>Papilionoideae</taxon>
        <taxon>50 kb inversion clade</taxon>
        <taxon>dalbergioids sensu lato</taxon>
        <taxon>Dalbergieae</taxon>
        <taxon>Pterocarpus clade</taxon>
        <taxon>Arachis</taxon>
    </lineage>
</organism>
<comment type="caution">
    <text evidence="2">The sequence shown here is derived from an EMBL/GenBank/DDBJ whole genome shotgun (WGS) entry which is preliminary data.</text>
</comment>
<dbReference type="InterPro" id="IPR038526">
    <property type="entry name" value="Ribosomal_eL22_sf"/>
</dbReference>